<feature type="repeat" description="ANK" evidence="3">
    <location>
        <begin position="1301"/>
        <end position="1333"/>
    </location>
</feature>
<dbReference type="GO" id="GO:0009116">
    <property type="term" value="P:nucleoside metabolic process"/>
    <property type="evidence" value="ECO:0007669"/>
    <property type="project" value="InterPro"/>
</dbReference>
<feature type="repeat" description="ANK" evidence="3">
    <location>
        <begin position="992"/>
        <end position="1024"/>
    </location>
</feature>
<evidence type="ECO:0000256" key="2">
    <source>
        <dbReference type="ARBA" id="ARBA00023043"/>
    </source>
</evidence>
<dbReference type="InterPro" id="IPR036770">
    <property type="entry name" value="Ankyrin_rpt-contain_sf"/>
</dbReference>
<sequence>MHKRRYNIQRSPSPDTNKRIKSKNAPPDNPTLEQYTVAWICALQEEYETACRMLDTEFDIPEVAGINDNNTYAFGCVGDHFVVVGCLPMGQYGTSSTARVAKDMVRSFPNLRFALMVGIGGGAPTTEKDIRLGDVVVGVPRNGLGGVVQYDMGKMLPNGHFEQTGRLDSPPEVLLGVLPEIKRRHNDPRKVDRIAEHLKLVHDLDGYQKPMVDTLYRADCHYEPGEVHETDTLIQRPQRRDHRAFTVHYGTIASVNSVLREPKIRDLYAKDPNLDILCFETQAAGLMNNFPYVVIRGISDYSDTHSDDEWHKYAALTAAAYAREMLLVLAPRKVHAMPPGKTTMKDTASNIFCARSLVEDFHQDPQFGKVIAWLSAVNPSTKLNETQSKRYGSTGTWFLHSDTFREWKTATRQHMWIYGVPGCGKTVLTSSVIEDLRRQEDLSTVVLMYFFDFSDAKKQTVDGMFRSLIMQLCAQCAGSRTVIHDLYSDCGSGRQQPTIKSLISTLKAMIDRGPRIRIIIDALDECSEKKSLVFWMRELAMDQTDRVSILVTSRREYGLEFGLADWIPAQNYISIQGHAVNDDICEFIRGTLHEDTLFQKRWRAKPHVFEEIERELVKKANGIFQWVSYQLDTLKECINLRELRNTLRSLPESLDDVYCRILKGIKKEHVKDTIRVFQFLTYSVRPMTIDEVVDALAVDLSGQAFDADLRLPIPEDVVKLCPGLITLVQRADDGLPGSGDVEVHLSHFSVKEYLTSDKIVDVFEGSLERAMANTSISQTCLAYLKHIGQTRGVTEEIEHNFPLVRYSASNWTYHARNAQPEKTLSDILDFLSCQGKYSKMWRYLVEPVTEREENSCPSQDFVQPLYYACFHGLYHAAAALIERGADVNTDCGYFGTALQASCIRGHVEIVQLLLNHGADVNAEYGSVGPALHLTCRAGSAEIAQILLQNGADVKAEGGLYGGALQAASYAGHAAIVHLLLKYGADIDGEMGHFGSALQAACYMGNHDIVQLLLDKGADVYSKGDPTEYEDALYCACKSAHEKAMEMCLESGTGTNAEKNGNDDPLHSTSFYSQEKAVERILVGRADAEADIKGRFFFIPSMSSDQAAVQLLLEHGADPNRMGCSSTTALSVAALNGSVNIAEMLLKYGADPNLLVEPGENALHAACREGNMEIAQLLLEYGGDINTKCGVYGNALGAASASGNRTLIQFLIDKGSDINCGALAAAAVSGHQELVEVLLGQGADINNGALEAAVQSDHESLVRMLLGKGASTDNDALKVAAEHGDETIVDLLLQHGADLNREGKSALQIASAFGHSSIVQTLLNAGAEIQTGALSAAIGHGYKDLAILLLEKGAAVDGDPCDGGTTPLQHASFAQNVELIRLLLENGADVNTGCFSSEMEALTSMMAQYVLEVDYCPDLPSPFESVWSHRRRIHILLERAGQSTSDQFLEGDIIEDEVEILSDEEIRPDRDMTSDHERYVP</sequence>
<evidence type="ECO:0000256" key="3">
    <source>
        <dbReference type="PROSITE-ProRule" id="PRU00023"/>
    </source>
</evidence>
<dbReference type="Pfam" id="PF22939">
    <property type="entry name" value="WHD_GPIID"/>
    <property type="match status" value="1"/>
</dbReference>
<feature type="repeat" description="ANK" evidence="3">
    <location>
        <begin position="1124"/>
        <end position="1156"/>
    </location>
</feature>
<evidence type="ECO:0008006" key="9">
    <source>
        <dbReference type="Google" id="ProtNLM"/>
    </source>
</evidence>
<organism evidence="7 8">
    <name type="scientific">Aspergillus nanangensis</name>
    <dbReference type="NCBI Taxonomy" id="2582783"/>
    <lineage>
        <taxon>Eukaryota</taxon>
        <taxon>Fungi</taxon>
        <taxon>Dikarya</taxon>
        <taxon>Ascomycota</taxon>
        <taxon>Pezizomycotina</taxon>
        <taxon>Eurotiomycetes</taxon>
        <taxon>Eurotiomycetidae</taxon>
        <taxon>Eurotiales</taxon>
        <taxon>Aspergillaceae</taxon>
        <taxon>Aspergillus</taxon>
        <taxon>Aspergillus subgen. Circumdati</taxon>
    </lineage>
</organism>
<proteinExistence type="predicted"/>
<evidence type="ECO:0000259" key="6">
    <source>
        <dbReference type="Pfam" id="PF24883"/>
    </source>
</evidence>
<protein>
    <recommendedName>
        <fullName evidence="9">NACHT domain-containing protein</fullName>
    </recommendedName>
</protein>
<dbReference type="SMART" id="SM00248">
    <property type="entry name" value="ANK"/>
    <property type="match status" value="13"/>
</dbReference>
<evidence type="ECO:0000256" key="1">
    <source>
        <dbReference type="ARBA" id="ARBA00022737"/>
    </source>
</evidence>
<dbReference type="Gene3D" id="1.25.40.20">
    <property type="entry name" value="Ankyrin repeat-containing domain"/>
    <property type="match status" value="4"/>
</dbReference>
<evidence type="ECO:0000313" key="7">
    <source>
        <dbReference type="EMBL" id="KAF9890721.1"/>
    </source>
</evidence>
<dbReference type="InterPro" id="IPR035994">
    <property type="entry name" value="Nucleoside_phosphorylase_sf"/>
</dbReference>
<dbReference type="InterPro" id="IPR027417">
    <property type="entry name" value="P-loop_NTPase"/>
</dbReference>
<dbReference type="SUPFAM" id="SSF48403">
    <property type="entry name" value="Ankyrin repeat"/>
    <property type="match status" value="2"/>
</dbReference>
<dbReference type="Pfam" id="PF12796">
    <property type="entry name" value="Ank_2"/>
    <property type="match status" value="4"/>
</dbReference>
<name>A0AAD4CQE2_ASPNN</name>
<reference evidence="7" key="2">
    <citation type="submission" date="2020-02" db="EMBL/GenBank/DDBJ databases">
        <authorList>
            <person name="Gilchrist C.L.M."/>
            <person name="Chooi Y.-H."/>
        </authorList>
    </citation>
    <scope>NUCLEOTIDE SEQUENCE</scope>
    <source>
        <strain evidence="7">MST-FP2251</strain>
    </source>
</reference>
<dbReference type="Gene3D" id="3.40.50.300">
    <property type="entry name" value="P-loop containing nucleotide triphosphate hydrolases"/>
    <property type="match status" value="1"/>
</dbReference>
<gene>
    <name evidence="7" type="ORF">FE257_005587</name>
</gene>
<evidence type="ECO:0000259" key="5">
    <source>
        <dbReference type="Pfam" id="PF22939"/>
    </source>
</evidence>
<keyword evidence="2 3" id="KW-0040">ANK repeat</keyword>
<dbReference type="InterPro" id="IPR002110">
    <property type="entry name" value="Ankyrin_rpt"/>
</dbReference>
<keyword evidence="1" id="KW-0677">Repeat</keyword>
<dbReference type="PROSITE" id="PS50297">
    <property type="entry name" value="ANK_REP_REGION"/>
    <property type="match status" value="9"/>
</dbReference>
<evidence type="ECO:0000256" key="4">
    <source>
        <dbReference type="SAM" id="MobiDB-lite"/>
    </source>
</evidence>
<dbReference type="SUPFAM" id="SSF53167">
    <property type="entry name" value="Purine and uridine phosphorylases"/>
    <property type="match status" value="1"/>
</dbReference>
<dbReference type="PRINTS" id="PR01415">
    <property type="entry name" value="ANKYRIN"/>
</dbReference>
<dbReference type="PANTHER" id="PTHR24123:SF33">
    <property type="entry name" value="PROTEIN HOS4"/>
    <property type="match status" value="1"/>
</dbReference>
<evidence type="ECO:0000313" key="8">
    <source>
        <dbReference type="Proteomes" id="UP001194746"/>
    </source>
</evidence>
<feature type="repeat" description="ANK" evidence="3">
    <location>
        <begin position="1157"/>
        <end position="1189"/>
    </location>
</feature>
<feature type="repeat" description="ANK" evidence="3">
    <location>
        <begin position="1221"/>
        <end position="1245"/>
    </location>
</feature>
<keyword evidence="8" id="KW-1185">Reference proteome</keyword>
<dbReference type="InterPro" id="IPR054471">
    <property type="entry name" value="GPIID_WHD"/>
</dbReference>
<dbReference type="Pfam" id="PF24883">
    <property type="entry name" value="NPHP3_N"/>
    <property type="match status" value="1"/>
</dbReference>
<dbReference type="Proteomes" id="UP001194746">
    <property type="component" value="Unassembled WGS sequence"/>
</dbReference>
<dbReference type="SUPFAM" id="SSF52540">
    <property type="entry name" value="P-loop containing nucleoside triphosphate hydrolases"/>
    <property type="match status" value="1"/>
</dbReference>
<accession>A0AAD4CQE2</accession>
<reference evidence="7" key="1">
    <citation type="journal article" date="2019" name="Beilstein J. Org. Chem.">
        <title>Nanangenines: drimane sesquiterpenoids as the dominant metabolite cohort of a novel Australian fungus, Aspergillus nanangensis.</title>
        <authorList>
            <person name="Lacey H.J."/>
            <person name="Gilchrist C.L.M."/>
            <person name="Crombie A."/>
            <person name="Kalaitzis J.A."/>
            <person name="Vuong D."/>
            <person name="Rutledge P.J."/>
            <person name="Turner P."/>
            <person name="Pitt J.I."/>
            <person name="Lacey E."/>
            <person name="Chooi Y.H."/>
            <person name="Piggott A.M."/>
        </authorList>
    </citation>
    <scope>NUCLEOTIDE SEQUENCE</scope>
    <source>
        <strain evidence="7">MST-FP2251</strain>
    </source>
</reference>
<feature type="domain" description="Nephrocystin 3-like N-terminal" evidence="6">
    <location>
        <begin position="394"/>
        <end position="554"/>
    </location>
</feature>
<dbReference type="InterPro" id="IPR056884">
    <property type="entry name" value="NPHP3-like_N"/>
</dbReference>
<dbReference type="Gene3D" id="3.40.50.1580">
    <property type="entry name" value="Nucleoside phosphorylase domain"/>
    <property type="match status" value="1"/>
</dbReference>
<dbReference type="PROSITE" id="PS50088">
    <property type="entry name" value="ANK_REPEAT"/>
    <property type="match status" value="9"/>
</dbReference>
<feature type="repeat" description="ANK" evidence="3">
    <location>
        <begin position="1362"/>
        <end position="1390"/>
    </location>
</feature>
<feature type="domain" description="GPI inositol-deacylase winged helix" evidence="5">
    <location>
        <begin position="671"/>
        <end position="759"/>
    </location>
</feature>
<dbReference type="GO" id="GO:0003824">
    <property type="term" value="F:catalytic activity"/>
    <property type="evidence" value="ECO:0007669"/>
    <property type="project" value="InterPro"/>
</dbReference>
<feature type="repeat" description="ANK" evidence="3">
    <location>
        <begin position="1271"/>
        <end position="1303"/>
    </location>
</feature>
<dbReference type="Pfam" id="PF00023">
    <property type="entry name" value="Ank"/>
    <property type="match status" value="1"/>
</dbReference>
<feature type="repeat" description="ANK" evidence="3">
    <location>
        <begin position="930"/>
        <end position="958"/>
    </location>
</feature>
<dbReference type="InterPro" id="IPR051165">
    <property type="entry name" value="Multifunctional_ANK_Repeat"/>
</dbReference>
<feature type="region of interest" description="Disordered" evidence="4">
    <location>
        <begin position="1"/>
        <end position="29"/>
    </location>
</feature>
<dbReference type="PANTHER" id="PTHR24123">
    <property type="entry name" value="ANKYRIN REPEAT-CONTAINING"/>
    <property type="match status" value="1"/>
</dbReference>
<comment type="caution">
    <text evidence="7">The sequence shown here is derived from an EMBL/GenBank/DDBJ whole genome shotgun (WGS) entry which is preliminary data.</text>
</comment>
<feature type="repeat" description="ANK" evidence="3">
    <location>
        <begin position="896"/>
        <end position="925"/>
    </location>
</feature>
<dbReference type="EMBL" id="VCAU01000024">
    <property type="protein sequence ID" value="KAF9890721.1"/>
    <property type="molecule type" value="Genomic_DNA"/>
</dbReference>